<dbReference type="RefSeq" id="WP_220206668.1">
    <property type="nucleotide sequence ID" value="NZ_BNJK01000001.1"/>
</dbReference>
<reference evidence="7" key="1">
    <citation type="submission" date="2020-10" db="EMBL/GenBank/DDBJ databases">
        <title>Taxonomic study of unclassified bacteria belonging to the class Ktedonobacteria.</title>
        <authorList>
            <person name="Yabe S."/>
            <person name="Wang C.M."/>
            <person name="Zheng Y."/>
            <person name="Sakai Y."/>
            <person name="Cavaletti L."/>
            <person name="Monciardini P."/>
            <person name="Donadio S."/>
        </authorList>
    </citation>
    <scope>NUCLEOTIDE SEQUENCE</scope>
    <source>
        <strain evidence="7">ID150040</strain>
    </source>
</reference>
<evidence type="ECO:0000259" key="6">
    <source>
        <dbReference type="Pfam" id="PF04932"/>
    </source>
</evidence>
<dbReference type="AlphaFoldDB" id="A0A8J3ILG6"/>
<keyword evidence="2 5" id="KW-0812">Transmembrane</keyword>
<evidence type="ECO:0000256" key="4">
    <source>
        <dbReference type="ARBA" id="ARBA00023136"/>
    </source>
</evidence>
<comment type="subcellular location">
    <subcellularLocation>
        <location evidence="1">Membrane</location>
        <topology evidence="1">Multi-pass membrane protein</topology>
    </subcellularLocation>
</comment>
<comment type="caution">
    <text evidence="7">The sequence shown here is derived from an EMBL/GenBank/DDBJ whole genome shotgun (WGS) entry which is preliminary data.</text>
</comment>
<accession>A0A8J3ILG6</accession>
<keyword evidence="3 5" id="KW-1133">Transmembrane helix</keyword>
<evidence type="ECO:0000256" key="3">
    <source>
        <dbReference type="ARBA" id="ARBA00022989"/>
    </source>
</evidence>
<dbReference type="Proteomes" id="UP000597444">
    <property type="component" value="Unassembled WGS sequence"/>
</dbReference>
<evidence type="ECO:0000256" key="5">
    <source>
        <dbReference type="SAM" id="Phobius"/>
    </source>
</evidence>
<name>A0A8J3ILG6_9CHLR</name>
<evidence type="ECO:0000313" key="7">
    <source>
        <dbReference type="EMBL" id="GHO96018.1"/>
    </source>
</evidence>
<gene>
    <name evidence="7" type="ORF">KSF_060660</name>
</gene>
<dbReference type="PANTHER" id="PTHR37422:SF13">
    <property type="entry name" value="LIPOPOLYSACCHARIDE BIOSYNTHESIS PROTEIN PA4999-RELATED"/>
    <property type="match status" value="1"/>
</dbReference>
<keyword evidence="8" id="KW-1185">Reference proteome</keyword>
<proteinExistence type="predicted"/>
<feature type="transmembrane region" description="Helical" evidence="5">
    <location>
        <begin position="106"/>
        <end position="127"/>
    </location>
</feature>
<evidence type="ECO:0000256" key="2">
    <source>
        <dbReference type="ARBA" id="ARBA00022692"/>
    </source>
</evidence>
<feature type="domain" description="O-antigen ligase-related" evidence="6">
    <location>
        <begin position="252"/>
        <end position="391"/>
    </location>
</feature>
<dbReference type="GO" id="GO:0016020">
    <property type="term" value="C:membrane"/>
    <property type="evidence" value="ECO:0007669"/>
    <property type="project" value="UniProtKB-SubCell"/>
</dbReference>
<dbReference type="EMBL" id="BNJK01000001">
    <property type="protein sequence ID" value="GHO96018.1"/>
    <property type="molecule type" value="Genomic_DNA"/>
</dbReference>
<feature type="transmembrane region" description="Helical" evidence="5">
    <location>
        <begin position="163"/>
        <end position="180"/>
    </location>
</feature>
<feature type="transmembrane region" description="Helical" evidence="5">
    <location>
        <begin position="222"/>
        <end position="240"/>
    </location>
</feature>
<organism evidence="7 8">
    <name type="scientific">Reticulibacter mediterranei</name>
    <dbReference type="NCBI Taxonomy" id="2778369"/>
    <lineage>
        <taxon>Bacteria</taxon>
        <taxon>Bacillati</taxon>
        <taxon>Chloroflexota</taxon>
        <taxon>Ktedonobacteria</taxon>
        <taxon>Ktedonobacterales</taxon>
        <taxon>Reticulibacteraceae</taxon>
        <taxon>Reticulibacter</taxon>
    </lineage>
</organism>
<feature type="transmembrane region" description="Helical" evidence="5">
    <location>
        <begin position="375"/>
        <end position="402"/>
    </location>
</feature>
<dbReference type="InterPro" id="IPR051533">
    <property type="entry name" value="WaaL-like"/>
</dbReference>
<feature type="transmembrane region" description="Helical" evidence="5">
    <location>
        <begin position="252"/>
        <end position="283"/>
    </location>
</feature>
<protein>
    <recommendedName>
        <fullName evidence="6">O-antigen ligase-related domain-containing protein</fullName>
    </recommendedName>
</protein>
<feature type="transmembrane region" description="Helical" evidence="5">
    <location>
        <begin position="289"/>
        <end position="315"/>
    </location>
</feature>
<feature type="transmembrane region" description="Helical" evidence="5">
    <location>
        <begin position="12"/>
        <end position="31"/>
    </location>
</feature>
<evidence type="ECO:0000313" key="8">
    <source>
        <dbReference type="Proteomes" id="UP000597444"/>
    </source>
</evidence>
<dbReference type="Pfam" id="PF04932">
    <property type="entry name" value="Wzy_C"/>
    <property type="match status" value="1"/>
</dbReference>
<dbReference type="InterPro" id="IPR007016">
    <property type="entry name" value="O-antigen_ligase-rel_domated"/>
</dbReference>
<feature type="transmembrane region" description="Helical" evidence="5">
    <location>
        <begin position="74"/>
        <end position="94"/>
    </location>
</feature>
<feature type="transmembrane region" description="Helical" evidence="5">
    <location>
        <begin position="133"/>
        <end position="151"/>
    </location>
</feature>
<evidence type="ECO:0000256" key="1">
    <source>
        <dbReference type="ARBA" id="ARBA00004141"/>
    </source>
</evidence>
<sequence length="490" mass="53372">MKAMNAATPFSPVVLVLLPVALLLGVALSVLNPLYSFVIAAAIGLGICLMLRLDAFIAALIVAVHIVIDAFMGFATYQLAMLLTVTLLLVCYLGRSKERPWTAPNLYWLWIPFLIWPIMAVLEGGKFSLTNSIGYYLPIVFSGFLMFWLGNNLSKDTSSIRRIFQCLAMIGAILAMHTVIEATTGVFLLKSLGKASAAEAVFILDTGNSRLGSFFLNPNGNGMFLATFLFIPLGLFMETRNGWSKVIHMGQMLIILLALVETYSTGSWLGTLAGLVIFILFLGRARDSILLTVMLLILGTIGAVVLQAQIAAQLAHSSDTSSSSLHMATWQTATRVMLAYPWFGVGLGNQAYLHLAEPLRVYGQTKPLQEPDNSYLQWGATCGIPMVVIFLSLLGSVFLSAGRNWLAVNPQERVFFAIGIASLIALSVCSLFVDGWTSPIDMPFPGWLIAGIIATPFIRRYRQHRLAVASEGNDAEQNLVAKHNEAESTL</sequence>
<dbReference type="PANTHER" id="PTHR37422">
    <property type="entry name" value="TEICHURONIC ACID BIOSYNTHESIS PROTEIN TUAE"/>
    <property type="match status" value="1"/>
</dbReference>
<feature type="transmembrane region" description="Helical" evidence="5">
    <location>
        <begin position="414"/>
        <end position="436"/>
    </location>
</feature>
<feature type="transmembrane region" description="Helical" evidence="5">
    <location>
        <begin position="38"/>
        <end position="68"/>
    </location>
</feature>
<feature type="transmembrane region" description="Helical" evidence="5">
    <location>
        <begin position="442"/>
        <end position="458"/>
    </location>
</feature>
<keyword evidence="4 5" id="KW-0472">Membrane</keyword>